<evidence type="ECO:0000256" key="1">
    <source>
        <dbReference type="SAM" id="MobiDB-lite"/>
    </source>
</evidence>
<comment type="caution">
    <text evidence="2">The sequence shown here is derived from an EMBL/GenBank/DDBJ whole genome shotgun (WGS) entry which is preliminary data.</text>
</comment>
<gene>
    <name evidence="2" type="ORF">OPV22_033229</name>
</gene>
<sequence>MAPKKRRGSGSKTEEQPVSASPQRPVDDVSAAAEGIRKMTLDIPHSLKQEMHFLRCNMPSIFSAIHMLYGMAEEDKDEKVMETIIRTLTNLDSLLFGCSSTMRKLTREIRRQQRTDGGGASGSAEAGELEIPLMQHLFLVLDLGCWWRHEWTVVGASVLDVGYAVTVVAFLLCS</sequence>
<dbReference type="AlphaFoldDB" id="A0AAV8PTR4"/>
<evidence type="ECO:0000313" key="2">
    <source>
        <dbReference type="EMBL" id="KAJ8460303.1"/>
    </source>
</evidence>
<dbReference type="EMBL" id="JAQQAF010000009">
    <property type="protein sequence ID" value="KAJ8460303.1"/>
    <property type="molecule type" value="Genomic_DNA"/>
</dbReference>
<proteinExistence type="predicted"/>
<reference evidence="2 3" key="1">
    <citation type="submission" date="2022-12" db="EMBL/GenBank/DDBJ databases">
        <title>Chromosome-scale assembly of the Ensete ventricosum genome.</title>
        <authorList>
            <person name="Dussert Y."/>
            <person name="Stocks J."/>
            <person name="Wendawek A."/>
            <person name="Woldeyes F."/>
            <person name="Nichols R.A."/>
            <person name="Borrell J.S."/>
        </authorList>
    </citation>
    <scope>NUCLEOTIDE SEQUENCE [LARGE SCALE GENOMIC DNA]</scope>
    <source>
        <strain evidence="3">cv. Maze</strain>
        <tissue evidence="2">Seeds</tissue>
    </source>
</reference>
<dbReference type="Proteomes" id="UP001222027">
    <property type="component" value="Unassembled WGS sequence"/>
</dbReference>
<name>A0AAV8PTR4_ENSVE</name>
<organism evidence="2 3">
    <name type="scientific">Ensete ventricosum</name>
    <name type="common">Abyssinian banana</name>
    <name type="synonym">Musa ensete</name>
    <dbReference type="NCBI Taxonomy" id="4639"/>
    <lineage>
        <taxon>Eukaryota</taxon>
        <taxon>Viridiplantae</taxon>
        <taxon>Streptophyta</taxon>
        <taxon>Embryophyta</taxon>
        <taxon>Tracheophyta</taxon>
        <taxon>Spermatophyta</taxon>
        <taxon>Magnoliopsida</taxon>
        <taxon>Liliopsida</taxon>
        <taxon>Zingiberales</taxon>
        <taxon>Musaceae</taxon>
        <taxon>Ensete</taxon>
    </lineage>
</organism>
<feature type="region of interest" description="Disordered" evidence="1">
    <location>
        <begin position="1"/>
        <end position="28"/>
    </location>
</feature>
<keyword evidence="3" id="KW-1185">Reference proteome</keyword>
<protein>
    <submittedName>
        <fullName evidence="2">Uncharacterized protein</fullName>
    </submittedName>
</protein>
<accession>A0AAV8PTR4</accession>
<evidence type="ECO:0000313" key="3">
    <source>
        <dbReference type="Proteomes" id="UP001222027"/>
    </source>
</evidence>